<dbReference type="EMBL" id="FN538970">
    <property type="protein sequence ID" value="CBA65905.1"/>
    <property type="molecule type" value="Genomic_DNA"/>
</dbReference>
<dbReference type="RefSeq" id="WP_009891519.1">
    <property type="nucleotide sequence ID" value="NC_013315.1"/>
</dbReference>
<dbReference type="Proteomes" id="UP000002068">
    <property type="component" value="Chromosome"/>
</dbReference>
<protein>
    <recommendedName>
        <fullName evidence="3">DUF262 domain-containing protein</fullName>
    </recommendedName>
</protein>
<dbReference type="PANTHER" id="PTHR39639">
    <property type="entry name" value="CHROMOSOME 16, WHOLE GENOME SHOTGUN SEQUENCE"/>
    <property type="match status" value="1"/>
</dbReference>
<gene>
    <name evidence="1" type="ordered locus">CD196_2943</name>
</gene>
<sequence length="430" mass="50869">MREQFKNSIKNIKSNRPLVSVQDIVNFIDKGEKYLKLSIDEIDEMEILQGIVMSPDYQRTYKSSNKEESSIIESLLIGIPIPEIFLVKIGVNDMQIRHVMDGQHRLNAIYRYVKNKYPLKNLDILGNDPLYDNKRFSELEKKDKIKILGSHLSILEFDGFDNPEIEIELFKRYNRNTKPLEMQEIEMATYFSETSKYISKFINTLIKDKYKDEIDKSEYKYANYKSDLLRIYNITKSRNDKQKNHQEICIIFSILENGLQENIRDGVTASKKFLEYKSIQYKNNESEKLELLKDKFDEFNRMILKISEKIEYPFSTSLISDDKQRQSKYLIGVSIVLASICYYYDIDLENNYLIQDIKKIISCSPIADIEYKASSTNMKNMILYLFIKNKIQDNKFESLNLKRDKIKEINTLVMNNDGYLNEQTRLLEIY</sequence>
<evidence type="ECO:0008006" key="3">
    <source>
        <dbReference type="Google" id="ProtNLM"/>
    </source>
</evidence>
<dbReference type="AlphaFoldDB" id="A0A0H3N7D7"/>
<dbReference type="KEGG" id="cdc:CD196_2943"/>
<dbReference type="PANTHER" id="PTHR39639:SF1">
    <property type="entry name" value="DUF262 DOMAIN-CONTAINING PROTEIN"/>
    <property type="match status" value="1"/>
</dbReference>
<dbReference type="HOGENOM" id="CLU_718922_0_0_9"/>
<evidence type="ECO:0000313" key="1">
    <source>
        <dbReference type="EMBL" id="CBA65905.1"/>
    </source>
</evidence>
<accession>A0A0H3N7D7</accession>
<reference evidence="1 2" key="1">
    <citation type="journal article" date="2009" name="Genome Biol.">
        <title>Comparative genome and phenotypic analysis of Clostridium difficile 027 strains provides insight into the evolution of a hypervirulent bacterium.</title>
        <authorList>
            <person name="Stabler R.A."/>
            <person name="He M."/>
            <person name="Dawson L."/>
            <person name="Martin M."/>
            <person name="Valiente E."/>
            <person name="Corton C."/>
            <person name="Lawley T.D."/>
            <person name="Sebaihia M."/>
            <person name="Quail M.A."/>
            <person name="Rose G."/>
            <person name="Gerding D.N."/>
            <person name="Gibert M."/>
            <person name="Popoff M.R."/>
            <person name="Parkhill J."/>
            <person name="Dougan G."/>
            <person name="Wren B.W."/>
        </authorList>
    </citation>
    <scope>NUCLEOTIDE SEQUENCE [LARGE SCALE GENOMIC DNA]</scope>
    <source>
        <strain evidence="1 2">CD196</strain>
    </source>
</reference>
<organism evidence="1 2">
    <name type="scientific">Clostridioides difficile (strain CD196)</name>
    <name type="common">Peptoclostridium difficile</name>
    <dbReference type="NCBI Taxonomy" id="645462"/>
    <lineage>
        <taxon>Bacteria</taxon>
        <taxon>Bacillati</taxon>
        <taxon>Bacillota</taxon>
        <taxon>Clostridia</taxon>
        <taxon>Peptostreptococcales</taxon>
        <taxon>Peptostreptococcaceae</taxon>
        <taxon>Clostridioides</taxon>
    </lineage>
</organism>
<proteinExistence type="predicted"/>
<evidence type="ECO:0000313" key="2">
    <source>
        <dbReference type="Proteomes" id="UP000002068"/>
    </source>
</evidence>
<name>A0A0H3N7D7_CLODC</name>